<proteinExistence type="predicted"/>
<name>A0ABV7CUK3_9BACI</name>
<sequence length="1057" mass="116954">MKYKESTNLVLILLLSIFSLSFLPFAAQAEEQKPGTEIEEQTSSQVQSNEEADTKAEKENVTETDEETTTTETEEETVTETNEATTTETDEVPVKEEDEANTIETDEEQIKKSVSEEEVQKQGSDSTSDETEEIDSDQQRNQSTTEEDSKGDSVTETQVEGSQSMEEESSQSMMRSMAVQRYTIGDSGEHIVEMKEDLVRLGFASWNDPSPYYGPITAGVVEDFQDYYELPVTGTADETARNKMQQVLNPPYQNGDRGEPVVELKEDLVELGFASWSNPSIYYGSVTSGVVEDFQRHYGLTADGIAGVATLTKIEEALTQGPLYQVGDSGDHVVELKEDLVELGFAAWSDPSPVYGSITAGVVEDFQDYYGLPATGMADQATRNKISQVLNPPYQNGDRGEAIVQLKANLVELGFANWSYPSIYYGSVTAGVVEDFQQHYNLTVDGIAGESTLTKMEEALVEAQRYRQGDSGEHIVELKEDLVRLGFASWSSPSPVYGSITAGVVEDFQDYYDLPVTGIADEPTREKITEVLNPPYQNGDRGEPIVELKEDLVRLGFANWSSPSIYYGNVTASVVEEFQAYYGLRESGIADDVTLSKINAVFDEAYQDGDSGSHIVELKENLTILGFANWSDPTPYYGNITAGVVEDFQEAYGLKVSGMADEVTLAKLSEEVEKEKARSEVTYTQYDVTMEEALNVQLNQLQQTDAYRNAPAYVHSDYVDVTEFDAISGIRVNVRTSPRLETGNIAYTLSQGTIVDVAREVNGDPVSGDTSWYELTYKGETLYAHTSLVDRGLQLAKTSDELNVRAQPSSSSHIYGVLDEGETLNILSENGSWYEIAYNAWRNPTRSEVEYYLNPDNNDIFQHLELSSSAGVSASSLNNILSGKGILDETGQAFIEGGREHSVNEIYLISHALHETGNGTSTLANGIEVGLNSIEEPVLVTAENRNRLTDIESTYNMFGIGAADSDPVRLGAIRAYEEEWFTPEDAIIGGAEFIGGRYIHNDYNQDTLYKMRWNPANPGYPQYATDIAWATKQVEDIKGMYGLLDNPLFKFNIAQYR</sequence>
<protein>
    <submittedName>
        <fullName evidence="5">Peptidoglycan-binding protein</fullName>
    </submittedName>
</protein>
<evidence type="ECO:0000259" key="3">
    <source>
        <dbReference type="SMART" id="SM00047"/>
    </source>
</evidence>
<evidence type="ECO:0000256" key="1">
    <source>
        <dbReference type="SAM" id="MobiDB-lite"/>
    </source>
</evidence>
<dbReference type="SUPFAM" id="SSF47090">
    <property type="entry name" value="PGBD-like"/>
    <property type="match status" value="7"/>
</dbReference>
<accession>A0ABV7CUK3</accession>
<dbReference type="Pfam" id="PF08239">
    <property type="entry name" value="SH3_3"/>
    <property type="match status" value="2"/>
</dbReference>
<feature type="compositionally biased region" description="Acidic residues" evidence="1">
    <location>
        <begin position="62"/>
        <end position="78"/>
    </location>
</feature>
<dbReference type="InterPro" id="IPR052354">
    <property type="entry name" value="Cell_Wall_Dynamics_Protein"/>
</dbReference>
<feature type="chain" id="PRO_5046948904" evidence="2">
    <location>
        <begin position="30"/>
        <end position="1057"/>
    </location>
</feature>
<evidence type="ECO:0000256" key="2">
    <source>
        <dbReference type="SAM" id="SignalP"/>
    </source>
</evidence>
<feature type="compositionally biased region" description="Basic and acidic residues" evidence="1">
    <location>
        <begin position="108"/>
        <end position="120"/>
    </location>
</feature>
<feature type="compositionally biased region" description="Acidic residues" evidence="1">
    <location>
        <begin position="88"/>
        <end position="107"/>
    </location>
</feature>
<dbReference type="InterPro" id="IPR002901">
    <property type="entry name" value="MGlyc_endo_b_GlcNAc-like_dom"/>
</dbReference>
<dbReference type="Pfam" id="PF01832">
    <property type="entry name" value="Glucosaminidase"/>
    <property type="match status" value="1"/>
</dbReference>
<dbReference type="SMART" id="SM00047">
    <property type="entry name" value="LYZ2"/>
    <property type="match status" value="1"/>
</dbReference>
<evidence type="ECO:0000313" key="6">
    <source>
        <dbReference type="Proteomes" id="UP001595279"/>
    </source>
</evidence>
<dbReference type="InterPro" id="IPR002477">
    <property type="entry name" value="Peptidoglycan-bd-like"/>
</dbReference>
<dbReference type="PANTHER" id="PTHR34408:SF1">
    <property type="entry name" value="GLYCOSYL HYDROLASE FAMILY 19 DOMAIN-CONTAINING PROTEIN HI_1415"/>
    <property type="match status" value="1"/>
</dbReference>
<dbReference type="InterPro" id="IPR036365">
    <property type="entry name" value="PGBD-like_sf"/>
</dbReference>
<feature type="compositionally biased region" description="Acidic residues" evidence="1">
    <location>
        <begin position="127"/>
        <end position="136"/>
    </location>
</feature>
<dbReference type="RefSeq" id="WP_390270456.1">
    <property type="nucleotide sequence ID" value="NZ_JBHRSA010000029.1"/>
</dbReference>
<feature type="domain" description="Mannosyl-glycoprotein endo-beta-N-acetylglucosamidase-like" evidence="3">
    <location>
        <begin position="879"/>
        <end position="1052"/>
    </location>
</feature>
<dbReference type="Proteomes" id="UP001595279">
    <property type="component" value="Unassembled WGS sequence"/>
</dbReference>
<dbReference type="InterPro" id="IPR003646">
    <property type="entry name" value="SH3-like_bac-type"/>
</dbReference>
<organism evidence="5 6">
    <name type="scientific">Virgibacillus xinjiangensis</name>
    <dbReference type="NCBI Taxonomy" id="393090"/>
    <lineage>
        <taxon>Bacteria</taxon>
        <taxon>Bacillati</taxon>
        <taxon>Bacillota</taxon>
        <taxon>Bacilli</taxon>
        <taxon>Bacillales</taxon>
        <taxon>Bacillaceae</taxon>
        <taxon>Virgibacillus</taxon>
    </lineage>
</organism>
<feature type="region of interest" description="Disordered" evidence="1">
    <location>
        <begin position="30"/>
        <end position="174"/>
    </location>
</feature>
<feature type="domain" description="SH3b" evidence="4">
    <location>
        <begin position="722"/>
        <end position="792"/>
    </location>
</feature>
<dbReference type="InterPro" id="IPR036366">
    <property type="entry name" value="PGBDSf"/>
</dbReference>
<dbReference type="EMBL" id="JBHRSA010000029">
    <property type="protein sequence ID" value="MFC3039968.1"/>
    <property type="molecule type" value="Genomic_DNA"/>
</dbReference>
<evidence type="ECO:0000313" key="5">
    <source>
        <dbReference type="EMBL" id="MFC3039968.1"/>
    </source>
</evidence>
<feature type="signal peptide" evidence="2">
    <location>
        <begin position="1"/>
        <end position="29"/>
    </location>
</feature>
<dbReference type="Gene3D" id="1.10.101.10">
    <property type="entry name" value="PGBD-like superfamily/PGBD"/>
    <property type="match status" value="7"/>
</dbReference>
<gene>
    <name evidence="5" type="ORF">ACFOGI_06855</name>
</gene>
<keyword evidence="6" id="KW-1185">Reference proteome</keyword>
<reference evidence="6" key="1">
    <citation type="journal article" date="2019" name="Int. J. Syst. Evol. Microbiol.">
        <title>The Global Catalogue of Microorganisms (GCM) 10K type strain sequencing project: providing services to taxonomists for standard genome sequencing and annotation.</title>
        <authorList>
            <consortium name="The Broad Institute Genomics Platform"/>
            <consortium name="The Broad Institute Genome Sequencing Center for Infectious Disease"/>
            <person name="Wu L."/>
            <person name="Ma J."/>
        </authorList>
    </citation>
    <scope>NUCLEOTIDE SEQUENCE [LARGE SCALE GENOMIC DNA]</scope>
    <source>
        <strain evidence="6">KCTC 13128</strain>
    </source>
</reference>
<dbReference type="SMART" id="SM00287">
    <property type="entry name" value="SH3b"/>
    <property type="match status" value="2"/>
</dbReference>
<keyword evidence="2" id="KW-0732">Signal</keyword>
<comment type="caution">
    <text evidence="5">The sequence shown here is derived from an EMBL/GenBank/DDBJ whole genome shotgun (WGS) entry which is preliminary data.</text>
</comment>
<feature type="compositionally biased region" description="Basic and acidic residues" evidence="1">
    <location>
        <begin position="52"/>
        <end position="61"/>
    </location>
</feature>
<evidence type="ECO:0000259" key="4">
    <source>
        <dbReference type="SMART" id="SM00287"/>
    </source>
</evidence>
<dbReference type="PANTHER" id="PTHR34408">
    <property type="entry name" value="FAMILY PROTEIN, PUTATIVE-RELATED"/>
    <property type="match status" value="1"/>
</dbReference>
<dbReference type="Gene3D" id="2.30.30.40">
    <property type="entry name" value="SH3 Domains"/>
    <property type="match status" value="2"/>
</dbReference>
<dbReference type="Pfam" id="PF01471">
    <property type="entry name" value="PG_binding_1"/>
    <property type="match status" value="7"/>
</dbReference>
<feature type="domain" description="SH3b" evidence="4">
    <location>
        <begin position="794"/>
        <end position="851"/>
    </location>
</feature>
<feature type="compositionally biased region" description="Low complexity" evidence="1">
    <location>
        <begin position="160"/>
        <end position="174"/>
    </location>
</feature>